<organism evidence="3 4">
    <name type="scientific">Pseudaeromonas paramecii</name>
    <dbReference type="NCBI Taxonomy" id="2138166"/>
    <lineage>
        <taxon>Bacteria</taxon>
        <taxon>Pseudomonadati</taxon>
        <taxon>Pseudomonadota</taxon>
        <taxon>Gammaproteobacteria</taxon>
        <taxon>Aeromonadales</taxon>
        <taxon>Aeromonadaceae</taxon>
        <taxon>Pseudaeromonas</taxon>
    </lineage>
</organism>
<gene>
    <name evidence="3" type="ORF">GCM10023095_07140</name>
</gene>
<evidence type="ECO:0000259" key="2">
    <source>
        <dbReference type="Pfam" id="PF01738"/>
    </source>
</evidence>
<dbReference type="InterPro" id="IPR050261">
    <property type="entry name" value="FrsA_esterase"/>
</dbReference>
<comment type="caution">
    <text evidence="3">The sequence shown here is derived from an EMBL/GenBank/DDBJ whole genome shotgun (WGS) entry which is preliminary data.</text>
</comment>
<dbReference type="RefSeq" id="WP_345010127.1">
    <property type="nucleotide sequence ID" value="NZ_BAABFC010000003.1"/>
</dbReference>
<dbReference type="InterPro" id="IPR029058">
    <property type="entry name" value="AB_hydrolase_fold"/>
</dbReference>
<feature type="chain" id="PRO_5047441959" description="Dienelactone hydrolase domain-containing protein" evidence="1">
    <location>
        <begin position="22"/>
        <end position="252"/>
    </location>
</feature>
<dbReference type="InterPro" id="IPR002925">
    <property type="entry name" value="Dienelactn_hydro"/>
</dbReference>
<feature type="domain" description="Dienelactone hydrolase" evidence="2">
    <location>
        <begin position="36"/>
        <end position="244"/>
    </location>
</feature>
<dbReference type="Gene3D" id="3.40.50.1820">
    <property type="entry name" value="alpha/beta hydrolase"/>
    <property type="match status" value="1"/>
</dbReference>
<dbReference type="PROSITE" id="PS51257">
    <property type="entry name" value="PROKAR_LIPOPROTEIN"/>
    <property type="match status" value="1"/>
</dbReference>
<dbReference type="SUPFAM" id="SSF53474">
    <property type="entry name" value="alpha/beta-Hydrolases"/>
    <property type="match status" value="1"/>
</dbReference>
<evidence type="ECO:0000256" key="1">
    <source>
        <dbReference type="SAM" id="SignalP"/>
    </source>
</evidence>
<name>A0ABP8PZJ3_9GAMM</name>
<reference evidence="4" key="1">
    <citation type="journal article" date="2019" name="Int. J. Syst. Evol. Microbiol.">
        <title>The Global Catalogue of Microorganisms (GCM) 10K type strain sequencing project: providing services to taxonomists for standard genome sequencing and annotation.</title>
        <authorList>
            <consortium name="The Broad Institute Genomics Platform"/>
            <consortium name="The Broad Institute Genome Sequencing Center for Infectious Disease"/>
            <person name="Wu L."/>
            <person name="Ma J."/>
        </authorList>
    </citation>
    <scope>NUCLEOTIDE SEQUENCE [LARGE SCALE GENOMIC DNA]</scope>
    <source>
        <strain evidence="4">JCM 32226</strain>
    </source>
</reference>
<dbReference type="Proteomes" id="UP001501321">
    <property type="component" value="Unassembled WGS sequence"/>
</dbReference>
<keyword evidence="1" id="KW-0732">Signal</keyword>
<evidence type="ECO:0000313" key="4">
    <source>
        <dbReference type="Proteomes" id="UP001501321"/>
    </source>
</evidence>
<proteinExistence type="predicted"/>
<dbReference type="PANTHER" id="PTHR22946">
    <property type="entry name" value="DIENELACTONE HYDROLASE DOMAIN-CONTAINING PROTEIN-RELATED"/>
    <property type="match status" value="1"/>
</dbReference>
<sequence>MRLLSLALAAALLLACRPGLAAGQTVRYLIDNQPFEGYYQAPHPHAPLLVLVHDWDGLTDYERQRADMLAQLGYRVFALDLFGEGIRPTAEADKRRLTGALYADRDLLRHRLQAGVAAAEAQGDRPTPRVLLGYCFGGAAVLEAARSGLPAQGFVSFHGGLATPPGQDYRQTRGSVLVFHGSADDAVPLTDFADLASRLEQAGVPHEMTTYSGAPHAFSVFGSPRYHAEADRKSWQRFTAYLQDTLPLSAAR</sequence>
<protein>
    <recommendedName>
        <fullName evidence="2">Dienelactone hydrolase domain-containing protein</fullName>
    </recommendedName>
</protein>
<evidence type="ECO:0000313" key="3">
    <source>
        <dbReference type="EMBL" id="GAA4494852.1"/>
    </source>
</evidence>
<dbReference type="EMBL" id="BAABFC010000003">
    <property type="protein sequence ID" value="GAA4494852.1"/>
    <property type="molecule type" value="Genomic_DNA"/>
</dbReference>
<accession>A0ABP8PZJ3</accession>
<keyword evidence="4" id="KW-1185">Reference proteome</keyword>
<dbReference type="PANTHER" id="PTHR22946:SF0">
    <property type="entry name" value="DIENELACTONE HYDROLASE DOMAIN-CONTAINING PROTEIN"/>
    <property type="match status" value="1"/>
</dbReference>
<dbReference type="Pfam" id="PF01738">
    <property type="entry name" value="DLH"/>
    <property type="match status" value="1"/>
</dbReference>
<feature type="signal peptide" evidence="1">
    <location>
        <begin position="1"/>
        <end position="21"/>
    </location>
</feature>